<evidence type="ECO:0000256" key="6">
    <source>
        <dbReference type="ARBA" id="ARBA00022692"/>
    </source>
</evidence>
<evidence type="ECO:0000256" key="2">
    <source>
        <dbReference type="ARBA" id="ARBA00008583"/>
    </source>
</evidence>
<feature type="transmembrane region" description="Helical" evidence="10">
    <location>
        <begin position="342"/>
        <end position="363"/>
    </location>
</feature>
<dbReference type="PROSITE" id="PS00218">
    <property type="entry name" value="AMINO_ACID_PERMEASE_1"/>
    <property type="match status" value="1"/>
</dbReference>
<keyword evidence="5" id="KW-0997">Cell inner membrane</keyword>
<dbReference type="PANTHER" id="PTHR43495">
    <property type="entry name" value="GABA PERMEASE"/>
    <property type="match status" value="1"/>
</dbReference>
<feature type="transmembrane region" description="Helical" evidence="10">
    <location>
        <begin position="411"/>
        <end position="429"/>
    </location>
</feature>
<keyword evidence="6 10" id="KW-0812">Transmembrane</keyword>
<dbReference type="InterPro" id="IPR004841">
    <property type="entry name" value="AA-permease/SLC12A_dom"/>
</dbReference>
<feature type="transmembrane region" description="Helical" evidence="10">
    <location>
        <begin position="154"/>
        <end position="175"/>
    </location>
</feature>
<keyword evidence="4" id="KW-1003">Cell membrane</keyword>
<name>A0A379IE51_PSEFL</name>
<keyword evidence="8 10" id="KW-1133">Transmembrane helix</keyword>
<evidence type="ECO:0000256" key="10">
    <source>
        <dbReference type="SAM" id="Phobius"/>
    </source>
</evidence>
<feature type="transmembrane region" description="Helical" evidence="10">
    <location>
        <begin position="195"/>
        <end position="219"/>
    </location>
</feature>
<evidence type="ECO:0000256" key="8">
    <source>
        <dbReference type="ARBA" id="ARBA00022989"/>
    </source>
</evidence>
<feature type="transmembrane region" description="Helical" evidence="10">
    <location>
        <begin position="47"/>
        <end position="66"/>
    </location>
</feature>
<dbReference type="InterPro" id="IPR004840">
    <property type="entry name" value="Amino_acid_permease_CS"/>
</dbReference>
<dbReference type="GO" id="GO:0005886">
    <property type="term" value="C:plasma membrane"/>
    <property type="evidence" value="ECO:0007669"/>
    <property type="project" value="UniProtKB-SubCell"/>
</dbReference>
<dbReference type="KEGG" id="pfn:HZ99_03115"/>
<feature type="transmembrane region" description="Helical" evidence="10">
    <location>
        <begin position="86"/>
        <end position="105"/>
    </location>
</feature>
<evidence type="ECO:0000313" key="12">
    <source>
        <dbReference type="EMBL" id="SUD31021.1"/>
    </source>
</evidence>
<evidence type="ECO:0000256" key="4">
    <source>
        <dbReference type="ARBA" id="ARBA00022475"/>
    </source>
</evidence>
<dbReference type="Gene3D" id="1.20.1740.10">
    <property type="entry name" value="Amino acid/polyamine transporter I"/>
    <property type="match status" value="1"/>
</dbReference>
<accession>A0A379IE51</accession>
<evidence type="ECO:0000256" key="3">
    <source>
        <dbReference type="ARBA" id="ARBA00022448"/>
    </source>
</evidence>
<dbReference type="Pfam" id="PF00324">
    <property type="entry name" value="AA_permease"/>
    <property type="match status" value="1"/>
</dbReference>
<comment type="similarity">
    <text evidence="2">Belongs to the amino acid-polyamine-organocation (APC) superfamily. Amino acid transporter (AAT) (TC 2.A.3.1) family.</text>
</comment>
<feature type="transmembrane region" description="Helical" evidence="10">
    <location>
        <begin position="240"/>
        <end position="261"/>
    </location>
</feature>
<comment type="subcellular location">
    <subcellularLocation>
        <location evidence="1">Cell inner membrane</location>
        <topology evidence="1">Multi-pass membrane protein</topology>
    </subcellularLocation>
</comment>
<dbReference type="EMBL" id="UGUS01000002">
    <property type="protein sequence ID" value="SUD31021.1"/>
    <property type="molecule type" value="Genomic_DNA"/>
</dbReference>
<feature type="transmembrane region" description="Helical" evidence="10">
    <location>
        <begin position="369"/>
        <end position="390"/>
    </location>
</feature>
<dbReference type="OrthoDB" id="5297508at2"/>
<evidence type="ECO:0000259" key="11">
    <source>
        <dbReference type="Pfam" id="PF00324"/>
    </source>
</evidence>
<dbReference type="GO" id="GO:0055085">
    <property type="term" value="P:transmembrane transport"/>
    <property type="evidence" value="ECO:0007669"/>
    <property type="project" value="InterPro"/>
</dbReference>
<feature type="transmembrane region" description="Helical" evidence="10">
    <location>
        <begin position="435"/>
        <end position="451"/>
    </location>
</feature>
<keyword evidence="9 10" id="KW-0472">Membrane</keyword>
<dbReference type="FunFam" id="1.20.1740.10:FF:000001">
    <property type="entry name" value="Amino acid permease"/>
    <property type="match status" value="1"/>
</dbReference>
<keyword evidence="7" id="KW-0029">Amino-acid transport</keyword>
<evidence type="ECO:0000256" key="5">
    <source>
        <dbReference type="ARBA" id="ARBA00022519"/>
    </source>
</evidence>
<organism evidence="12 13">
    <name type="scientific">Pseudomonas fluorescens</name>
    <dbReference type="NCBI Taxonomy" id="294"/>
    <lineage>
        <taxon>Bacteria</taxon>
        <taxon>Pseudomonadati</taxon>
        <taxon>Pseudomonadota</taxon>
        <taxon>Gammaproteobacteria</taxon>
        <taxon>Pseudomonadales</taxon>
        <taxon>Pseudomonadaceae</taxon>
        <taxon>Pseudomonas</taxon>
    </lineage>
</organism>
<sequence length="468" mass="50366">MSGSQQPAQQLRRNLSGRHIQMIGLGGAIGTGLFLGSAGVIKAAGPAAILGYAFAGLIAFLMMRQLGEMLVDEPVSGSLSHFSGKYCGRFFGFLAGWNYAAMYLLVGMAELTALGKYVHYWFPDIPLWMSATGFFLLINILNTLNVRVFGEVEFAFSLVKVVAIVLMIGFGVYLLTTDSVPGASVNNLWAHGGFMPYGISGIVLALPFIMFAFGGLEMVGFAAGETENPRQTIPRAVNQVLFRIAVFYIGVLLVMLSLIPWNSLVDALNSGGDAYSASPFVKILSLIGSTHAADILNFVVLTAALSVYNGVVYCSTRQLHSLAQQGSAPTKLLKLNKHGIPVNAQFVTAIITVVAVGLNFLYPNGTLELLMALAVAITVINWVLTSLTHLKFKQARRAAQPQGFPAPFSPLSNYLCIASVLGILLTMAFIPAVQISVMILPVWLLGLYLAYRKIPGQRRHKDAQAQTP</sequence>
<reference evidence="12 13" key="1">
    <citation type="submission" date="2018-06" db="EMBL/GenBank/DDBJ databases">
        <authorList>
            <consortium name="Pathogen Informatics"/>
            <person name="Doyle S."/>
        </authorList>
    </citation>
    <scope>NUCLEOTIDE SEQUENCE [LARGE SCALE GENOMIC DNA]</scope>
    <source>
        <strain evidence="12 13">NCTC10392</strain>
    </source>
</reference>
<evidence type="ECO:0000256" key="1">
    <source>
        <dbReference type="ARBA" id="ARBA00004429"/>
    </source>
</evidence>
<dbReference type="Proteomes" id="UP000255125">
    <property type="component" value="Unassembled WGS sequence"/>
</dbReference>
<dbReference type="GO" id="GO:0006865">
    <property type="term" value="P:amino acid transport"/>
    <property type="evidence" value="ECO:0007669"/>
    <property type="project" value="UniProtKB-KW"/>
</dbReference>
<feature type="transmembrane region" description="Helical" evidence="10">
    <location>
        <begin position="20"/>
        <end position="41"/>
    </location>
</feature>
<dbReference type="PIRSF" id="PIRSF006060">
    <property type="entry name" value="AA_transporter"/>
    <property type="match status" value="1"/>
</dbReference>
<proteinExistence type="inferred from homology"/>
<dbReference type="AlphaFoldDB" id="A0A379IE51"/>
<feature type="transmembrane region" description="Helical" evidence="10">
    <location>
        <begin position="295"/>
        <end position="314"/>
    </location>
</feature>
<dbReference type="RefSeq" id="WP_038441287.1">
    <property type="nucleotide sequence ID" value="NZ_CP008896.1"/>
</dbReference>
<evidence type="ECO:0000256" key="7">
    <source>
        <dbReference type="ARBA" id="ARBA00022970"/>
    </source>
</evidence>
<evidence type="ECO:0000313" key="13">
    <source>
        <dbReference type="Proteomes" id="UP000255125"/>
    </source>
</evidence>
<keyword evidence="3" id="KW-0813">Transport</keyword>
<gene>
    <name evidence="12" type="primary">aroP_3</name>
    <name evidence="12" type="ORF">NCTC10392_02947</name>
</gene>
<evidence type="ECO:0000256" key="9">
    <source>
        <dbReference type="ARBA" id="ARBA00023136"/>
    </source>
</evidence>
<protein>
    <submittedName>
        <fullName evidence="12">Amino acid permease</fullName>
    </submittedName>
</protein>
<feature type="transmembrane region" description="Helical" evidence="10">
    <location>
        <begin position="125"/>
        <end position="142"/>
    </location>
</feature>
<feature type="domain" description="Amino acid permease/ SLC12A" evidence="11">
    <location>
        <begin position="19"/>
        <end position="454"/>
    </location>
</feature>
<dbReference type="PANTHER" id="PTHR43495:SF4">
    <property type="entry name" value="AROMATIC AMINO ACID TRANSPORT PROTEIN AROP"/>
    <property type="match status" value="1"/>
</dbReference>